<dbReference type="EMBL" id="JASCZI010151454">
    <property type="protein sequence ID" value="MED6172949.1"/>
    <property type="molecule type" value="Genomic_DNA"/>
</dbReference>
<reference evidence="3 4" key="1">
    <citation type="journal article" date="2023" name="Plants (Basel)">
        <title>Bridging the Gap: Combining Genomics and Transcriptomics Approaches to Understand Stylosanthes scabra, an Orphan Legume from the Brazilian Caatinga.</title>
        <authorList>
            <person name="Ferreira-Neto J.R.C."/>
            <person name="da Silva M.D."/>
            <person name="Binneck E."/>
            <person name="de Melo N.F."/>
            <person name="da Silva R.H."/>
            <person name="de Melo A.L.T.M."/>
            <person name="Pandolfi V."/>
            <person name="Bustamante F.O."/>
            <person name="Brasileiro-Vidal A.C."/>
            <person name="Benko-Iseppon A.M."/>
        </authorList>
    </citation>
    <scope>NUCLEOTIDE SEQUENCE [LARGE SCALE GENOMIC DNA]</scope>
    <source>
        <tissue evidence="3">Leaves</tissue>
    </source>
</reference>
<organism evidence="3 4">
    <name type="scientific">Stylosanthes scabra</name>
    <dbReference type="NCBI Taxonomy" id="79078"/>
    <lineage>
        <taxon>Eukaryota</taxon>
        <taxon>Viridiplantae</taxon>
        <taxon>Streptophyta</taxon>
        <taxon>Embryophyta</taxon>
        <taxon>Tracheophyta</taxon>
        <taxon>Spermatophyta</taxon>
        <taxon>Magnoliopsida</taxon>
        <taxon>eudicotyledons</taxon>
        <taxon>Gunneridae</taxon>
        <taxon>Pentapetalae</taxon>
        <taxon>rosids</taxon>
        <taxon>fabids</taxon>
        <taxon>Fabales</taxon>
        <taxon>Fabaceae</taxon>
        <taxon>Papilionoideae</taxon>
        <taxon>50 kb inversion clade</taxon>
        <taxon>dalbergioids sensu lato</taxon>
        <taxon>Dalbergieae</taxon>
        <taxon>Pterocarpus clade</taxon>
        <taxon>Stylosanthes</taxon>
    </lineage>
</organism>
<evidence type="ECO:0000313" key="3">
    <source>
        <dbReference type="EMBL" id="MED6172949.1"/>
    </source>
</evidence>
<dbReference type="Pfam" id="PF13456">
    <property type="entry name" value="RVT_3"/>
    <property type="match status" value="1"/>
</dbReference>
<accession>A0ABU6VIL8</accession>
<protein>
    <recommendedName>
        <fullName evidence="2">RNase H type-1 domain-containing protein</fullName>
    </recommendedName>
</protein>
<gene>
    <name evidence="3" type="ORF">PIB30_054693</name>
</gene>
<keyword evidence="4" id="KW-1185">Reference proteome</keyword>
<evidence type="ECO:0000313" key="4">
    <source>
        <dbReference type="Proteomes" id="UP001341840"/>
    </source>
</evidence>
<feature type="domain" description="RNase H type-1" evidence="2">
    <location>
        <begin position="262"/>
        <end position="330"/>
    </location>
</feature>
<comment type="caution">
    <text evidence="3">The sequence shown here is derived from an EMBL/GenBank/DDBJ whole genome shotgun (WGS) entry which is preliminary data.</text>
</comment>
<sequence length="331" mass="37525">MSEGESRGKSLRGTHNEVSGNAGGRNKGVSDGGFASGDMEAVSEIPSIELSSEVKNIFSEPYKDMIIIKVLGKNFSYTAITHKLKGVWRTKGGYEVLDVGLGISSSNILLKIWSVFSWVITGLNIWYYHEKLMMWIAALVGKQIRVDLATQSVALDICHRCNLKPETLDHCFHFCSKVNITRNSILFASALWWIWRDRNNDVFDSSNSWSIDKVLFLIRHSTADLVRFSSLLGSLNQHHVICNWSPPPLNTVKVNCDGTITEESILRCELFAIWRGLVLVWENDYRQVICETDSLECFLIIQSNNSAMNQEARDLQLKINEILHRDWTVLV</sequence>
<name>A0ABU6VIL8_9FABA</name>
<feature type="compositionally biased region" description="Gly residues" evidence="1">
    <location>
        <begin position="21"/>
        <end position="30"/>
    </location>
</feature>
<evidence type="ECO:0000259" key="2">
    <source>
        <dbReference type="Pfam" id="PF13456"/>
    </source>
</evidence>
<dbReference type="Proteomes" id="UP001341840">
    <property type="component" value="Unassembled WGS sequence"/>
</dbReference>
<dbReference type="InterPro" id="IPR002156">
    <property type="entry name" value="RNaseH_domain"/>
</dbReference>
<proteinExistence type="predicted"/>
<evidence type="ECO:0000256" key="1">
    <source>
        <dbReference type="SAM" id="MobiDB-lite"/>
    </source>
</evidence>
<feature type="region of interest" description="Disordered" evidence="1">
    <location>
        <begin position="1"/>
        <end position="30"/>
    </location>
</feature>